<accession>A0AAW5QWR1</accession>
<dbReference type="AlphaFoldDB" id="A0AAW5QWR1"/>
<feature type="domain" description="TadE-like" evidence="2">
    <location>
        <begin position="16"/>
        <end position="57"/>
    </location>
</feature>
<reference evidence="3 4" key="1">
    <citation type="submission" date="2022-04" db="EMBL/GenBank/DDBJ databases">
        <authorList>
            <person name="Ye Y.-Q."/>
            <person name="Du Z.-J."/>
        </authorList>
    </citation>
    <scope>NUCLEOTIDE SEQUENCE [LARGE SCALE GENOMIC DNA]</scope>
    <source>
        <strain evidence="3 4">A6E488</strain>
    </source>
</reference>
<dbReference type="InterPro" id="IPR012495">
    <property type="entry name" value="TadE-like_dom"/>
</dbReference>
<evidence type="ECO:0000256" key="1">
    <source>
        <dbReference type="SAM" id="Phobius"/>
    </source>
</evidence>
<dbReference type="RefSeq" id="WP_261614902.1">
    <property type="nucleotide sequence ID" value="NZ_JALIDZ010000002.1"/>
</dbReference>
<name>A0AAW5QWR1_9HYPH</name>
<evidence type="ECO:0000259" key="2">
    <source>
        <dbReference type="Pfam" id="PF07811"/>
    </source>
</evidence>
<evidence type="ECO:0000313" key="3">
    <source>
        <dbReference type="EMBL" id="MCT8971339.1"/>
    </source>
</evidence>
<protein>
    <submittedName>
        <fullName evidence="3">Pilus assembly protein</fullName>
    </submittedName>
</protein>
<proteinExistence type="predicted"/>
<dbReference type="Proteomes" id="UP001320898">
    <property type="component" value="Unassembled WGS sequence"/>
</dbReference>
<feature type="transmembrane region" description="Helical" evidence="1">
    <location>
        <begin position="16"/>
        <end position="37"/>
    </location>
</feature>
<keyword evidence="1" id="KW-0472">Membrane</keyword>
<evidence type="ECO:0000313" key="4">
    <source>
        <dbReference type="Proteomes" id="UP001320898"/>
    </source>
</evidence>
<sequence>MSIFRKLVSFLKGESGVAAVEMGLFAPPLIIGVVLMADIGRAVEARMELDRNVRAGVQAAMSNVSDLNAIKGVVLASANGSQAISVDVGKTCTCGSAAASCNSWCAPEVPPSVFINISATEAYSGLMLPALKLESKTHVQLR</sequence>
<comment type="caution">
    <text evidence="3">The sequence shown here is derived from an EMBL/GenBank/DDBJ whole genome shotgun (WGS) entry which is preliminary data.</text>
</comment>
<gene>
    <name evidence="3" type="ORF">MUB46_05635</name>
</gene>
<keyword evidence="4" id="KW-1185">Reference proteome</keyword>
<keyword evidence="1" id="KW-1133">Transmembrane helix</keyword>
<keyword evidence="1" id="KW-0812">Transmembrane</keyword>
<organism evidence="3 4">
    <name type="scientific">Microbaculum marinisediminis</name>
    <dbReference type="NCBI Taxonomy" id="2931392"/>
    <lineage>
        <taxon>Bacteria</taxon>
        <taxon>Pseudomonadati</taxon>
        <taxon>Pseudomonadota</taxon>
        <taxon>Alphaproteobacteria</taxon>
        <taxon>Hyphomicrobiales</taxon>
        <taxon>Tepidamorphaceae</taxon>
        <taxon>Microbaculum</taxon>
    </lineage>
</organism>
<dbReference type="EMBL" id="JALIDZ010000002">
    <property type="protein sequence ID" value="MCT8971339.1"/>
    <property type="molecule type" value="Genomic_DNA"/>
</dbReference>
<dbReference type="Pfam" id="PF07811">
    <property type="entry name" value="TadE"/>
    <property type="match status" value="1"/>
</dbReference>